<evidence type="ECO:0000256" key="4">
    <source>
        <dbReference type="ARBA" id="ARBA00023136"/>
    </source>
</evidence>
<comment type="subcellular location">
    <subcellularLocation>
        <location evidence="1">Membrane</location>
        <topology evidence="1">Single-pass membrane protein</topology>
    </subcellularLocation>
</comment>
<name>A0ABS9CHJ2_9BACT</name>
<comment type="caution">
    <text evidence="7">The sequence shown here is derived from an EMBL/GenBank/DDBJ whole genome shotgun (WGS) entry which is preliminary data.</text>
</comment>
<evidence type="ECO:0000313" key="8">
    <source>
        <dbReference type="Proteomes" id="UP001200470"/>
    </source>
</evidence>
<evidence type="ECO:0000313" key="7">
    <source>
        <dbReference type="EMBL" id="MCF2563674.1"/>
    </source>
</evidence>
<evidence type="ECO:0000256" key="3">
    <source>
        <dbReference type="ARBA" id="ARBA00022989"/>
    </source>
</evidence>
<protein>
    <submittedName>
        <fullName evidence="7">Translocation/assembly module TamB domain-containing protein</fullName>
    </submittedName>
</protein>
<proteinExistence type="predicted"/>
<evidence type="ECO:0000256" key="1">
    <source>
        <dbReference type="ARBA" id="ARBA00004167"/>
    </source>
</evidence>
<dbReference type="RefSeq" id="WP_301637989.1">
    <property type="nucleotide sequence ID" value="NZ_JADYTN010000010.1"/>
</dbReference>
<keyword evidence="4 5" id="KW-0472">Membrane</keyword>
<accession>A0ABS9CHJ2</accession>
<keyword evidence="2 5" id="KW-0812">Transmembrane</keyword>
<dbReference type="EMBL" id="JADYTN010000010">
    <property type="protein sequence ID" value="MCF2563674.1"/>
    <property type="molecule type" value="Genomic_DNA"/>
</dbReference>
<feature type="domain" description="Translocation and assembly module TamB C-terminal" evidence="6">
    <location>
        <begin position="1043"/>
        <end position="1481"/>
    </location>
</feature>
<dbReference type="Pfam" id="PF04357">
    <property type="entry name" value="TamB"/>
    <property type="match status" value="1"/>
</dbReference>
<reference evidence="7 8" key="1">
    <citation type="submission" date="2020-12" db="EMBL/GenBank/DDBJ databases">
        <title>Whole genome sequences of gut porcine anaerobes.</title>
        <authorList>
            <person name="Kubasova T."/>
            <person name="Jahodarova E."/>
            <person name="Rychlik I."/>
        </authorList>
    </citation>
    <scope>NUCLEOTIDE SEQUENCE [LARGE SCALE GENOMIC DNA]</scope>
    <source>
        <strain evidence="7 8">An925</strain>
    </source>
</reference>
<evidence type="ECO:0000256" key="2">
    <source>
        <dbReference type="ARBA" id="ARBA00022692"/>
    </source>
</evidence>
<feature type="transmembrane region" description="Helical" evidence="5">
    <location>
        <begin position="7"/>
        <end position="28"/>
    </location>
</feature>
<organism evidence="7 8">
    <name type="scientific">Xylanibacter brevis</name>
    <dbReference type="NCBI Taxonomy" id="83231"/>
    <lineage>
        <taxon>Bacteria</taxon>
        <taxon>Pseudomonadati</taxon>
        <taxon>Bacteroidota</taxon>
        <taxon>Bacteroidia</taxon>
        <taxon>Bacteroidales</taxon>
        <taxon>Prevotellaceae</taxon>
        <taxon>Xylanibacter</taxon>
    </lineage>
</organism>
<sequence>MKILKYILKITIWAVIAVYLLTILTFSIPSIQQYTGERIAVAIGNKLGTNVKIGSVNPGWLNRLVVDKISMDDQSGKQLLVANRMSVRINLISLITSGKIDISTAQIFGGKISLYQNRPEDKPNFQFVLDSLASKESKSDSKLDLRLGSLIMRRTSVSYDKNWIARRYGQFDVNHIKVTDLSSHILIKTLTNDSLNVIAKNISMKEQGGLDVKRLAFQLECGRNRCKLKSLDLKLPDTQLALGEMEADYRIKDKKIDLESLRYHGEIKPSHIALSDLSAFVPSLKQFKGTISFRSKFKGEKDDLDIEQLLVESTSGDIDIDCNGWLKNIKEKPQWLAHVNNLSLSAQTIGFISENLKGTRFTPPAPLVRMGDIQMHGLATGTALDVIKVQQQIRTDVGSLKLNFDKEADQSFHADIKTESINLQQLLDDAHFGQVSADIAVNGSLDRQHFLVQAKGNIGQFIYNEYPFRNIKIDARYDSKEVGGNLSIDDPNIGLDISGLCQMNHNERNIQIKASILNFSPKAINLSDKWGDARFFADISSDIRGSRIDNSTGSVKIDNFSMLSSTDSYEFDQLHIMTGYEGDTHFMRLRSDFAQAEIMGKFDYKTLTKSFTDFLANQLPTLPGLPTNGQGTKCDYSQSNGNTTAYKNKRQSAANNDFSVHLHITRGDWLQRLLKVPMAIRKPVTIDGFVNDNTHTINLKGSAAEFYFNGNCYRDAYANIHTPGDTLVCQLGVAKMMDNDDRIDLKLQADAHHNQLNTSLHWNNHKVEKNMEGTLNATTIFHKTENGQHAANVQINPSRINIHNTWWNVEPSSIYYAPKHVSIKNFTIKHDSQHLVIDGTASPSEDDGIVVNLNDIDIEYILELVNFHAVDFNGHATGQVLAHAIFSKKPKASAQLAVDGFEFEHGRMGTLNANVVWNEQDQQIDIHAIADDGQISNGRDSKTYIEGYVSPVKSFIDLGIRAENTRIEFMHSFTKSFISHIDGSALGAVRLFGPLSTINIEGQLVVNGEAHVKPTGCTYYLKNDTINLVPDEISFASCYIYDKNNQRGLMTGGIHHKHLTNLTYDLYVDANHLLAYDFNDFRDDTFYGTVYGTGRVGIHGRPNETTIDLNITPEKGSSFTYNVAQPDAIGNQEFISWVTHRDNDTKLNQTSQEVTTDNPLEDRSDMRINFLINCTPNATLRLLMDNQTNDYITLNGNGILRATWFNKGGFQMFGTYHVEHGTYGVTIQEIIKKDFTFQPGGTIVFAGDPYEATLNLQALHAVNGVSLSDLNVGKSFSNTVKVNCLMNITGQPSNPIVDFDLDMPNVNTDEKQMVRSIINGQEEMNQQVLYLLGFGRFYPQGANNAEAGETQQNQTSLAMQGLLSGTLSSQINTLLKSVIKSNDWSFGANISTGDEGWNNAEYEGIVSGRMFNNRLLLNGQFGYRDKANTANTTFIGDFDVRYLLVPNGNLALKVYNQTNDRYFTKSSLNTQGLGLIIKKDFSNLRDLFGIRKKKATKAKKEKKEKKQ</sequence>
<keyword evidence="8" id="KW-1185">Reference proteome</keyword>
<evidence type="ECO:0000256" key="5">
    <source>
        <dbReference type="SAM" id="Phobius"/>
    </source>
</evidence>
<dbReference type="InterPro" id="IPR007452">
    <property type="entry name" value="TamB_C"/>
</dbReference>
<dbReference type="Proteomes" id="UP001200470">
    <property type="component" value="Unassembled WGS sequence"/>
</dbReference>
<keyword evidence="3 5" id="KW-1133">Transmembrane helix</keyword>
<evidence type="ECO:0000259" key="6">
    <source>
        <dbReference type="Pfam" id="PF04357"/>
    </source>
</evidence>
<gene>
    <name evidence="7" type="ORF">I6E12_06065</name>
</gene>